<gene>
    <name evidence="2" type="ORF">ACFQL9_10135</name>
</gene>
<evidence type="ECO:0000313" key="2">
    <source>
        <dbReference type="EMBL" id="MFC7070001.1"/>
    </source>
</evidence>
<dbReference type="RefSeq" id="WP_284032915.1">
    <property type="nucleotide sequence ID" value="NZ_CP126154.1"/>
</dbReference>
<dbReference type="GeneID" id="81124811"/>
<accession>A0ABD5WAF0</accession>
<feature type="transmembrane region" description="Helical" evidence="1">
    <location>
        <begin position="105"/>
        <end position="124"/>
    </location>
</feature>
<dbReference type="EMBL" id="JBHTAH010000007">
    <property type="protein sequence ID" value="MFC7070001.1"/>
    <property type="molecule type" value="Genomic_DNA"/>
</dbReference>
<proteinExistence type="predicted"/>
<evidence type="ECO:0008006" key="4">
    <source>
        <dbReference type="Google" id="ProtNLM"/>
    </source>
</evidence>
<name>A0ABD5WAF0_9EURY</name>
<feature type="transmembrane region" description="Helical" evidence="1">
    <location>
        <begin position="76"/>
        <end position="93"/>
    </location>
</feature>
<reference evidence="2 3" key="1">
    <citation type="journal article" date="2019" name="Int. J. Syst. Evol. Microbiol.">
        <title>The Global Catalogue of Microorganisms (GCM) 10K type strain sequencing project: providing services to taxonomists for standard genome sequencing and annotation.</title>
        <authorList>
            <consortium name="The Broad Institute Genomics Platform"/>
            <consortium name="The Broad Institute Genome Sequencing Center for Infectious Disease"/>
            <person name="Wu L."/>
            <person name="Ma J."/>
        </authorList>
    </citation>
    <scope>NUCLEOTIDE SEQUENCE [LARGE SCALE GENOMIC DNA]</scope>
    <source>
        <strain evidence="2 3">DT31</strain>
    </source>
</reference>
<keyword evidence="1" id="KW-0472">Membrane</keyword>
<organism evidence="2 3">
    <name type="scientific">Halobaculum lipolyticum</name>
    <dbReference type="NCBI Taxonomy" id="3032001"/>
    <lineage>
        <taxon>Archaea</taxon>
        <taxon>Methanobacteriati</taxon>
        <taxon>Methanobacteriota</taxon>
        <taxon>Stenosarchaea group</taxon>
        <taxon>Halobacteria</taxon>
        <taxon>Halobacteriales</taxon>
        <taxon>Haloferacaceae</taxon>
        <taxon>Halobaculum</taxon>
    </lineage>
</organism>
<comment type="caution">
    <text evidence="2">The sequence shown here is derived from an EMBL/GenBank/DDBJ whole genome shotgun (WGS) entry which is preliminary data.</text>
</comment>
<evidence type="ECO:0000256" key="1">
    <source>
        <dbReference type="SAM" id="Phobius"/>
    </source>
</evidence>
<evidence type="ECO:0000313" key="3">
    <source>
        <dbReference type="Proteomes" id="UP001596461"/>
    </source>
</evidence>
<sequence>MTTTTDEAEAEELPTPGPDEKFCGDCGEVIKQRAEICPECGVRQHGDHGDGRAHGGVALSDEREYELRKAADKEELTVALVGFLLSPLAYWMVGKKGLAAVNLLTLNYFFLGPIVVPIHCYMIVESAEDELERAGVPGY</sequence>
<dbReference type="AlphaFoldDB" id="A0ABD5WAF0"/>
<dbReference type="Proteomes" id="UP001596461">
    <property type="component" value="Unassembled WGS sequence"/>
</dbReference>
<protein>
    <recommendedName>
        <fullName evidence="4">Zinc ribbon domain-containing protein</fullName>
    </recommendedName>
</protein>
<keyword evidence="1" id="KW-0812">Transmembrane</keyword>
<keyword evidence="3" id="KW-1185">Reference proteome</keyword>
<keyword evidence="1" id="KW-1133">Transmembrane helix</keyword>